<reference evidence="2 3" key="1">
    <citation type="submission" date="2017-03" db="EMBL/GenBank/DDBJ databases">
        <title>Foreign affairs: Plasmid Transfer between Roseobacters and Rhizobia.</title>
        <authorList>
            <person name="Bartling P."/>
            <person name="Bunk B."/>
            <person name="Overmann J."/>
            <person name="Brinkmann H."/>
            <person name="Petersen J."/>
        </authorList>
    </citation>
    <scope>NUCLEOTIDE SEQUENCE [LARGE SCALE GENOMIC DNA]</scope>
    <source>
        <strain evidence="2 3">MACL11</strain>
    </source>
</reference>
<dbReference type="GO" id="GO:0016740">
    <property type="term" value="F:transferase activity"/>
    <property type="evidence" value="ECO:0007669"/>
    <property type="project" value="InterPro"/>
</dbReference>
<feature type="domain" description="L,D-TPase catalytic" evidence="1">
    <location>
        <begin position="44"/>
        <end position="188"/>
    </location>
</feature>
<protein>
    <recommendedName>
        <fullName evidence="1">L,D-TPase catalytic domain-containing protein</fullName>
    </recommendedName>
</protein>
<dbReference type="Proteomes" id="UP000191135">
    <property type="component" value="Chromosome"/>
</dbReference>
<sequence>MISRTKQKKVKKTSRSATKTRGVIAVRRAPGPAHRAILAFGPLRFQAAIGRNGMTVFKREGDGRTPIAAMALLYGYRDARHRQRWPHSGLDIRATKAEDGWCDAPTSPNYNRPVRLPFAASHERLQRDDGIYDLVIVMDWNMRSRARNRGSAVFFHLARPDFSPTAGCVAIAPAAMRVLLPHLRAGMRLKVVG</sequence>
<organism evidence="2 3">
    <name type="scientific">Martelella mediterranea DSM 17316</name>
    <dbReference type="NCBI Taxonomy" id="1122214"/>
    <lineage>
        <taxon>Bacteria</taxon>
        <taxon>Pseudomonadati</taxon>
        <taxon>Pseudomonadota</taxon>
        <taxon>Alphaproteobacteria</taxon>
        <taxon>Hyphomicrobiales</taxon>
        <taxon>Aurantimonadaceae</taxon>
        <taxon>Martelella</taxon>
    </lineage>
</organism>
<dbReference type="eggNOG" id="COG3786">
    <property type="taxonomic scope" value="Bacteria"/>
</dbReference>
<evidence type="ECO:0000313" key="3">
    <source>
        <dbReference type="Proteomes" id="UP000191135"/>
    </source>
</evidence>
<proteinExistence type="predicted"/>
<evidence type="ECO:0000313" key="2">
    <source>
        <dbReference type="EMBL" id="AQZ50242.1"/>
    </source>
</evidence>
<accession>A0A1U9YXZ8</accession>
<keyword evidence="3" id="KW-1185">Reference proteome</keyword>
<dbReference type="PANTHER" id="PTHR38589:SF1">
    <property type="entry name" value="BLR0621 PROTEIN"/>
    <property type="match status" value="1"/>
</dbReference>
<dbReference type="AlphaFoldDB" id="A0A1U9YXZ8"/>
<dbReference type="InterPro" id="IPR005490">
    <property type="entry name" value="LD_TPept_cat_dom"/>
</dbReference>
<dbReference type="PANTHER" id="PTHR38589">
    <property type="entry name" value="BLR0621 PROTEIN"/>
    <property type="match status" value="1"/>
</dbReference>
<dbReference type="STRING" id="1122214.Mame_00867"/>
<dbReference type="RefSeq" id="WP_018067450.1">
    <property type="nucleotide sequence ID" value="NZ_AQWH01000042.1"/>
</dbReference>
<dbReference type="Pfam" id="PF03734">
    <property type="entry name" value="YkuD"/>
    <property type="match status" value="1"/>
</dbReference>
<dbReference type="KEGG" id="mmed:Mame_00867"/>
<evidence type="ECO:0000259" key="1">
    <source>
        <dbReference type="Pfam" id="PF03734"/>
    </source>
</evidence>
<gene>
    <name evidence="2" type="ORF">Mame_00867</name>
</gene>
<name>A0A1U9YXZ8_9HYPH</name>
<dbReference type="EMBL" id="CP020330">
    <property type="protein sequence ID" value="AQZ50242.1"/>
    <property type="molecule type" value="Genomic_DNA"/>
</dbReference>